<keyword evidence="3" id="KW-0812">Transmembrane</keyword>
<dbReference type="Gene3D" id="3.40.30.10">
    <property type="entry name" value="Glutaredoxin"/>
    <property type="match status" value="1"/>
</dbReference>
<protein>
    <submittedName>
        <fullName evidence="9">Thiol-disulfide isomerase/thioredoxin</fullName>
    </submittedName>
</protein>
<dbReference type="Pfam" id="PF00578">
    <property type="entry name" value="AhpC-TSA"/>
    <property type="match status" value="1"/>
</dbReference>
<keyword evidence="5" id="KW-0676">Redox-active center</keyword>
<keyword evidence="10" id="KW-1185">Reference proteome</keyword>
<feature type="region of interest" description="Disordered" evidence="6">
    <location>
        <begin position="28"/>
        <end position="57"/>
    </location>
</feature>
<evidence type="ECO:0000256" key="7">
    <source>
        <dbReference type="SAM" id="SignalP"/>
    </source>
</evidence>
<proteinExistence type="predicted"/>
<dbReference type="PANTHER" id="PTHR42852">
    <property type="entry name" value="THIOL:DISULFIDE INTERCHANGE PROTEIN DSBE"/>
    <property type="match status" value="1"/>
</dbReference>
<dbReference type="CDD" id="cd02966">
    <property type="entry name" value="TlpA_like_family"/>
    <property type="match status" value="1"/>
</dbReference>
<gene>
    <name evidence="9" type="ORF">DFJ64_2268</name>
</gene>
<dbReference type="PROSITE" id="PS51257">
    <property type="entry name" value="PROKAR_LIPOPROTEIN"/>
    <property type="match status" value="1"/>
</dbReference>
<dbReference type="PROSITE" id="PS00194">
    <property type="entry name" value="THIOREDOXIN_1"/>
    <property type="match status" value="1"/>
</dbReference>
<name>A0A3D9VFB3_THECX</name>
<feature type="chain" id="PRO_5039157464" evidence="7">
    <location>
        <begin position="23"/>
        <end position="231"/>
    </location>
</feature>
<keyword evidence="2" id="KW-0201">Cytochrome c-type biogenesis</keyword>
<reference evidence="9 10" key="1">
    <citation type="submission" date="2018-08" db="EMBL/GenBank/DDBJ databases">
        <title>Sequencing the genomes of 1000 actinobacteria strains.</title>
        <authorList>
            <person name="Klenk H.-P."/>
        </authorList>
    </citation>
    <scope>NUCLEOTIDE SEQUENCE [LARGE SCALE GENOMIC DNA]</scope>
    <source>
        <strain evidence="9 10">DSM 22891</strain>
    </source>
</reference>
<keyword evidence="3" id="KW-0735">Signal-anchor</keyword>
<dbReference type="GO" id="GO:0016853">
    <property type="term" value="F:isomerase activity"/>
    <property type="evidence" value="ECO:0007669"/>
    <property type="project" value="UniProtKB-KW"/>
</dbReference>
<feature type="signal peptide" evidence="7">
    <location>
        <begin position="1"/>
        <end position="22"/>
    </location>
</feature>
<comment type="caution">
    <text evidence="9">The sequence shown here is derived from an EMBL/GenBank/DDBJ whole genome shotgun (WGS) entry which is preliminary data.</text>
</comment>
<dbReference type="GO" id="GO:0016209">
    <property type="term" value="F:antioxidant activity"/>
    <property type="evidence" value="ECO:0007669"/>
    <property type="project" value="InterPro"/>
</dbReference>
<keyword evidence="7" id="KW-0732">Signal</keyword>
<dbReference type="InterPro" id="IPR000866">
    <property type="entry name" value="AhpC/TSA"/>
</dbReference>
<accession>A0A3D9VFB3</accession>
<comment type="subcellular location">
    <subcellularLocation>
        <location evidence="1">Cell envelope</location>
    </subcellularLocation>
</comment>
<dbReference type="Proteomes" id="UP000256485">
    <property type="component" value="Unassembled WGS sequence"/>
</dbReference>
<keyword evidence="4" id="KW-1015">Disulfide bond</keyword>
<sequence>MTRTRTMPATLAVLAAAAALLAGCSTPEPGGVGPVIDEPEVERTAAPDGASRTDLDDPDVASARARAEVASCATIRGSSPTSSPASSSKGSPLPDVTLACLGPGPEVSLREVSGRPAVLNVWAQWCAPCRKESPLFQALYERAGDDLVVVGVNYDDPRPDLALAFADKLGLSYPQLADPERRLRAPFGLAAGIPATVFVSAEGRVVHIAHKPYDSERELLRDVRTHLGVEL</sequence>
<dbReference type="EMBL" id="QTUC01000001">
    <property type="protein sequence ID" value="REF36834.1"/>
    <property type="molecule type" value="Genomic_DNA"/>
</dbReference>
<feature type="region of interest" description="Disordered" evidence="6">
    <location>
        <begin position="72"/>
        <end position="92"/>
    </location>
</feature>
<dbReference type="GO" id="GO:0016491">
    <property type="term" value="F:oxidoreductase activity"/>
    <property type="evidence" value="ECO:0007669"/>
    <property type="project" value="InterPro"/>
</dbReference>
<evidence type="ECO:0000256" key="5">
    <source>
        <dbReference type="ARBA" id="ARBA00023284"/>
    </source>
</evidence>
<evidence type="ECO:0000313" key="9">
    <source>
        <dbReference type="EMBL" id="REF36834.1"/>
    </source>
</evidence>
<evidence type="ECO:0000256" key="2">
    <source>
        <dbReference type="ARBA" id="ARBA00022748"/>
    </source>
</evidence>
<dbReference type="InterPro" id="IPR050553">
    <property type="entry name" value="Thioredoxin_ResA/DsbE_sf"/>
</dbReference>
<evidence type="ECO:0000256" key="3">
    <source>
        <dbReference type="ARBA" id="ARBA00022968"/>
    </source>
</evidence>
<dbReference type="AlphaFoldDB" id="A0A3D9VFB3"/>
<feature type="domain" description="Thioredoxin" evidence="8">
    <location>
        <begin position="87"/>
        <end position="228"/>
    </location>
</feature>
<organism evidence="9 10">
    <name type="scientific">Thermasporomyces composti</name>
    <dbReference type="NCBI Taxonomy" id="696763"/>
    <lineage>
        <taxon>Bacteria</taxon>
        <taxon>Bacillati</taxon>
        <taxon>Actinomycetota</taxon>
        <taxon>Actinomycetes</taxon>
        <taxon>Propionibacteriales</taxon>
        <taxon>Nocardioidaceae</taxon>
        <taxon>Thermasporomyces</taxon>
    </lineage>
</organism>
<dbReference type="InterPro" id="IPR036249">
    <property type="entry name" value="Thioredoxin-like_sf"/>
</dbReference>
<dbReference type="InterPro" id="IPR017937">
    <property type="entry name" value="Thioredoxin_CS"/>
</dbReference>
<dbReference type="PANTHER" id="PTHR42852:SF6">
    <property type="entry name" value="THIOL:DISULFIDE INTERCHANGE PROTEIN DSBE"/>
    <property type="match status" value="1"/>
</dbReference>
<evidence type="ECO:0000256" key="4">
    <source>
        <dbReference type="ARBA" id="ARBA00023157"/>
    </source>
</evidence>
<dbReference type="GO" id="GO:0030313">
    <property type="term" value="C:cell envelope"/>
    <property type="evidence" value="ECO:0007669"/>
    <property type="project" value="UniProtKB-SubCell"/>
</dbReference>
<dbReference type="PROSITE" id="PS51352">
    <property type="entry name" value="THIOREDOXIN_2"/>
    <property type="match status" value="1"/>
</dbReference>
<evidence type="ECO:0000259" key="8">
    <source>
        <dbReference type="PROSITE" id="PS51352"/>
    </source>
</evidence>
<keyword evidence="9" id="KW-0413">Isomerase</keyword>
<evidence type="ECO:0000256" key="1">
    <source>
        <dbReference type="ARBA" id="ARBA00004196"/>
    </source>
</evidence>
<dbReference type="SUPFAM" id="SSF52833">
    <property type="entry name" value="Thioredoxin-like"/>
    <property type="match status" value="1"/>
</dbReference>
<evidence type="ECO:0000256" key="6">
    <source>
        <dbReference type="SAM" id="MobiDB-lite"/>
    </source>
</evidence>
<dbReference type="GO" id="GO:0017004">
    <property type="term" value="P:cytochrome complex assembly"/>
    <property type="evidence" value="ECO:0007669"/>
    <property type="project" value="UniProtKB-KW"/>
</dbReference>
<feature type="compositionally biased region" description="Basic and acidic residues" evidence="6">
    <location>
        <begin position="41"/>
        <end position="55"/>
    </location>
</feature>
<evidence type="ECO:0000313" key="10">
    <source>
        <dbReference type="Proteomes" id="UP000256485"/>
    </source>
</evidence>
<dbReference type="InterPro" id="IPR013766">
    <property type="entry name" value="Thioredoxin_domain"/>
</dbReference>